<evidence type="ECO:0000313" key="3">
    <source>
        <dbReference type="EMBL" id="CUT01642.1"/>
    </source>
</evidence>
<feature type="domain" description="CRISPR type III-associated protein" evidence="2">
    <location>
        <begin position="7"/>
        <end position="174"/>
    </location>
</feature>
<dbReference type="AlphaFoldDB" id="A0A916LKJ1"/>
<dbReference type="Proteomes" id="UP000243105">
    <property type="component" value="Unassembled WGS sequence"/>
</dbReference>
<evidence type="ECO:0000313" key="4">
    <source>
        <dbReference type="Proteomes" id="UP000243105"/>
    </source>
</evidence>
<dbReference type="GO" id="GO:0051607">
    <property type="term" value="P:defense response to virus"/>
    <property type="evidence" value="ECO:0007669"/>
    <property type="project" value="UniProtKB-KW"/>
</dbReference>
<dbReference type="InterPro" id="IPR007522">
    <property type="entry name" value="CRISPR-assoc_prot_TM1795"/>
</dbReference>
<reference evidence="3 4" key="1">
    <citation type="submission" date="2015-11" db="EMBL/GenBank/DDBJ databases">
        <authorList>
            <person name="Varghese N."/>
        </authorList>
    </citation>
    <scope>NUCLEOTIDE SEQUENCE [LARGE SCALE GENOMIC DNA]</scope>
    <source>
        <strain evidence="3 4">JGI-25</strain>
    </source>
</reference>
<evidence type="ECO:0000259" key="2">
    <source>
        <dbReference type="Pfam" id="PF03787"/>
    </source>
</evidence>
<accession>A0A916LKJ1</accession>
<dbReference type="RefSeq" id="WP_081079630.1">
    <property type="nucleotide sequence ID" value="NZ_CZVV01000054.1"/>
</dbReference>
<keyword evidence="1" id="KW-0051">Antiviral defense</keyword>
<gene>
    <name evidence="3" type="ORF">JGI25_00927</name>
</gene>
<evidence type="ECO:0000256" key="1">
    <source>
        <dbReference type="ARBA" id="ARBA00023118"/>
    </source>
</evidence>
<dbReference type="NCBIfam" id="TIGR01894">
    <property type="entry name" value="cas_TM1795_cmr1"/>
    <property type="match status" value="1"/>
</dbReference>
<name>A0A916LKJ1_KRYT1</name>
<comment type="caution">
    <text evidence="3">The sequence shown here is derived from an EMBL/GenBank/DDBJ whole genome shotgun (WGS) entry which is preliminary data.</text>
</comment>
<dbReference type="Pfam" id="PF03787">
    <property type="entry name" value="RAMPs"/>
    <property type="match status" value="1"/>
</dbReference>
<organism evidence="3 4">
    <name type="scientific">Kryptobacter tengchongensis</name>
    <dbReference type="NCBI Taxonomy" id="1643429"/>
    <lineage>
        <taxon>Bacteria</taxon>
        <taxon>Pseudomonadati</taxon>
        <taxon>Candidatus Kryptoniota</taxon>
        <taxon>Candidatus Kryptobacter</taxon>
    </lineage>
</organism>
<proteinExistence type="predicted"/>
<dbReference type="InterPro" id="IPR005537">
    <property type="entry name" value="RAMP_III_fam"/>
</dbReference>
<dbReference type="EMBL" id="CZVV01000054">
    <property type="protein sequence ID" value="CUT01642.1"/>
    <property type="molecule type" value="Genomic_DNA"/>
</dbReference>
<protein>
    <submittedName>
        <fullName evidence="3">CRISPR-associated protein Cmr1</fullName>
    </submittedName>
</protein>
<sequence length="369" mass="42473">MGLLKLKCRLITPMFMAGGDGRTPELRPSEFKGMMRWWWRAIKAEDDIKRLKEEEAKIFGGAGEGEGKSKVQLRIKGISPLNIGNNLKEDYRLNWYFNRNTSSLVGENAGIGYLLYSTVLPQRERSYIKDGYEFELTLISMDEEAFNKACSSLWLAIYLGGFGTRARRGGGNIEITEVNGDETGSLNFKCDAENISKLKDFLKRNLERIKEICEANTHSAQLEYTNLKNPRILIFEPKNNWKDALNFLGEAYKNFRSRNKSQIFETAAFGMPVMHSRFSVRMVPYIVPNKKGRLSDRWASPLIFKVIKTSYNLYFPVIIKLSAGGIKYIGKEKKEDGDWELENNNVKNFTENLINTFLNFLYRRDALPR</sequence>